<accession>A0ABU5HAF0</accession>
<gene>
    <name evidence="1" type="ORF">SYV04_27100</name>
</gene>
<dbReference type="GO" id="GO:0003677">
    <property type="term" value="F:DNA binding"/>
    <property type="evidence" value="ECO:0007669"/>
    <property type="project" value="UniProtKB-KW"/>
</dbReference>
<evidence type="ECO:0000313" key="2">
    <source>
        <dbReference type="Proteomes" id="UP001291309"/>
    </source>
</evidence>
<protein>
    <submittedName>
        <fullName evidence="1">DNA-binding protein</fullName>
    </submittedName>
</protein>
<dbReference type="Gene3D" id="1.10.150.20">
    <property type="entry name" value="5' to 3' exonuclease, C-terminal subdomain"/>
    <property type="match status" value="1"/>
</dbReference>
<dbReference type="EMBL" id="JAXIVS010000010">
    <property type="protein sequence ID" value="MDY7230092.1"/>
    <property type="molecule type" value="Genomic_DNA"/>
</dbReference>
<dbReference type="RefSeq" id="WP_321548816.1">
    <property type="nucleotide sequence ID" value="NZ_JAXIVS010000010.1"/>
</dbReference>
<reference evidence="1 2" key="1">
    <citation type="submission" date="2023-12" db="EMBL/GenBank/DDBJ databases">
        <title>the genome sequence of Hyalangium sp. s54d21.</title>
        <authorList>
            <person name="Zhang X."/>
        </authorList>
    </citation>
    <scope>NUCLEOTIDE SEQUENCE [LARGE SCALE GENOMIC DNA]</scope>
    <source>
        <strain evidence="2">s54d21</strain>
    </source>
</reference>
<keyword evidence="1" id="KW-0238">DNA-binding</keyword>
<name>A0ABU5HAF0_9BACT</name>
<comment type="caution">
    <text evidence="1">The sequence shown here is derived from an EMBL/GenBank/DDBJ whole genome shotgun (WGS) entry which is preliminary data.</text>
</comment>
<evidence type="ECO:0000313" key="1">
    <source>
        <dbReference type="EMBL" id="MDY7230092.1"/>
    </source>
</evidence>
<organism evidence="1 2">
    <name type="scientific">Hyalangium rubrum</name>
    <dbReference type="NCBI Taxonomy" id="3103134"/>
    <lineage>
        <taxon>Bacteria</taxon>
        <taxon>Pseudomonadati</taxon>
        <taxon>Myxococcota</taxon>
        <taxon>Myxococcia</taxon>
        <taxon>Myxococcales</taxon>
        <taxon>Cystobacterineae</taxon>
        <taxon>Archangiaceae</taxon>
        <taxon>Hyalangium</taxon>
    </lineage>
</organism>
<dbReference type="Proteomes" id="UP001291309">
    <property type="component" value="Unassembled WGS sequence"/>
</dbReference>
<dbReference type="SUPFAM" id="SSF47789">
    <property type="entry name" value="C-terminal domain of RNA polymerase alpha subunit"/>
    <property type="match status" value="1"/>
</dbReference>
<sequence length="71" mass="7543">MKKPELDDSLPKIGNPARSALEVIGITRLSQVTQLSKAELARLHGVGPKAIGILENALAARGLAFSQKKKP</sequence>
<proteinExistence type="predicted"/>
<keyword evidence="2" id="KW-1185">Reference proteome</keyword>